<evidence type="ECO:0000313" key="2">
    <source>
        <dbReference type="EMBL" id="QSL66010.1"/>
    </source>
</evidence>
<dbReference type="InterPro" id="IPR042511">
    <property type="entry name" value="Sld3"/>
</dbReference>
<dbReference type="OrthoDB" id="15567at2759"/>
<dbReference type="PANTHER" id="PTHR28067:SF1">
    <property type="entry name" value="DNA REPLICATION REGULATOR SLD3"/>
    <property type="match status" value="1"/>
</dbReference>
<feature type="domain" description="DNA replication regulator Sld3 C-terminal" evidence="1">
    <location>
        <begin position="162"/>
        <end position="594"/>
    </location>
</feature>
<dbReference type="AlphaFoldDB" id="A0A899FPY5"/>
<keyword evidence="3" id="KW-1185">Reference proteome</keyword>
<organism evidence="2 3">
    <name type="scientific">Pneumocystis wakefieldiae</name>
    <dbReference type="NCBI Taxonomy" id="38082"/>
    <lineage>
        <taxon>Eukaryota</taxon>
        <taxon>Fungi</taxon>
        <taxon>Dikarya</taxon>
        <taxon>Ascomycota</taxon>
        <taxon>Taphrinomycotina</taxon>
        <taxon>Pneumocystomycetes</taxon>
        <taxon>Pneumocystaceae</taxon>
        <taxon>Pneumocystis</taxon>
    </lineage>
</organism>
<sequence length="601" mass="68287">MKRHETKAIFLKEHSYIASDLIIHPEGADALHASLLYQTSRNAIPRHWIARDSVPLVFQCRMLETLLNNPTVLVVQANEDLHPVYGVIEFIKHKIYVFTRFHTEITPNDLLRLSGWPRTTHSIDNTPHIEPSLLQNSLPRQPLVESSAQEPEGGGGISIEEVLGGLRRQYFVNLYISKVSLAYYAKTTLAKARKECQEAYLDENKGLFEMMKFIETTMLRTPEELEMKFKKWLPLLIKVALDETNGVDMNGWPEEVKCWSVDADEQEFILKWCNCDDDCVFQNKKDANKRIDALKFREYIILVLEVLLLCYETENYVSDQELKKSHVSINVEQYLDILVDRLCIWQALDDTNLSFDKNIDQKTDSDQLRQFCAEAVMPFYASKLPDICSGLFVKCGGPILSYHSLRSKSDKKKIQKASPSASSKSLVTVIKSQSSVSTKSPVDITSSLATALSDEKTKLQSVSVTLRPSSMDSCVKGISRDGILNSKKSLQHREIKMPLSKITKKDKLDDLMSLSNHQFARPRVEQVQRVQMKKKSVTGQIQVLATPQKSRMACSTANSIVDSAERNEGWAMNTSINVDVNRTPLKKRQKVDVISETPIKR</sequence>
<accession>A0A899FPY5</accession>
<evidence type="ECO:0000259" key="1">
    <source>
        <dbReference type="Pfam" id="PF08639"/>
    </source>
</evidence>
<dbReference type="PANTHER" id="PTHR28067">
    <property type="entry name" value="DNA REPLICATION REGULATOR SLD3"/>
    <property type="match status" value="1"/>
</dbReference>
<dbReference type="EMBL" id="CP054540">
    <property type="protein sequence ID" value="QSL66010.1"/>
    <property type="molecule type" value="Genomic_DNA"/>
</dbReference>
<proteinExistence type="predicted"/>
<dbReference type="GO" id="GO:0006270">
    <property type="term" value="P:DNA replication initiation"/>
    <property type="evidence" value="ECO:0007669"/>
    <property type="project" value="InterPro"/>
</dbReference>
<reference evidence="2" key="1">
    <citation type="submission" date="2020-06" db="EMBL/GenBank/DDBJ databases">
        <title>Genomes of multiple members of Pneumocystis genus reveal paths to human pathogen Pneumocystis jirovecii.</title>
        <authorList>
            <person name="Cisse O.H."/>
            <person name="Ma L."/>
            <person name="Dekker J."/>
            <person name="Khil P."/>
            <person name="Jo J."/>
            <person name="Brenchley J."/>
            <person name="Blair R."/>
            <person name="Pahar B."/>
            <person name="Chabe M."/>
            <person name="Van Rompay K.A."/>
            <person name="Keesler R."/>
            <person name="Sukura A."/>
            <person name="Hirsch V."/>
            <person name="Kutty G."/>
            <person name="Liu Y."/>
            <person name="Peng L."/>
            <person name="Chen J."/>
            <person name="Song J."/>
            <person name="Weissenbacher-Lang C."/>
            <person name="Xu J."/>
            <person name="Upham N.S."/>
            <person name="Stajich J.E."/>
            <person name="Cuomo C.A."/>
            <person name="Cushion M.T."/>
            <person name="Kovacs J.A."/>
        </authorList>
    </citation>
    <scope>NUCLEOTIDE SEQUENCE</scope>
    <source>
        <strain evidence="2">2A</strain>
    </source>
</reference>
<dbReference type="Proteomes" id="UP000663699">
    <property type="component" value="Chromosome 9"/>
</dbReference>
<dbReference type="Pfam" id="PF08639">
    <property type="entry name" value="Sld3_STD"/>
    <property type="match status" value="1"/>
</dbReference>
<evidence type="ECO:0000313" key="3">
    <source>
        <dbReference type="Proteomes" id="UP000663699"/>
    </source>
</evidence>
<dbReference type="InterPro" id="IPR013948">
    <property type="entry name" value="DNA_replication_reg_Sld3_C"/>
</dbReference>
<protein>
    <recommendedName>
        <fullName evidence="1">DNA replication regulator Sld3 C-terminal domain-containing protein</fullName>
    </recommendedName>
</protein>
<gene>
    <name evidence="2" type="ORF">MERGE_003147</name>
</gene>
<dbReference type="GO" id="GO:0031261">
    <property type="term" value="C:DNA replication preinitiation complex"/>
    <property type="evidence" value="ECO:0007669"/>
    <property type="project" value="TreeGrafter"/>
</dbReference>
<name>A0A899FPY5_9ASCO</name>
<dbReference type="Gene3D" id="1.20.58.2130">
    <property type="match status" value="1"/>
</dbReference>